<evidence type="ECO:0000256" key="2">
    <source>
        <dbReference type="ARBA" id="ARBA00011984"/>
    </source>
</evidence>
<evidence type="ECO:0000313" key="5">
    <source>
        <dbReference type="Proteomes" id="UP000694941"/>
    </source>
</evidence>
<evidence type="ECO:0000256" key="3">
    <source>
        <dbReference type="ARBA" id="ARBA00022801"/>
    </source>
</evidence>
<dbReference type="InterPro" id="IPR027417">
    <property type="entry name" value="P-loop_NTPase"/>
</dbReference>
<gene>
    <name evidence="6" type="primary">LOC106457309</name>
</gene>
<sequence>MTNLVSARIVVLGSKQVGKTAVIVRFLTKRYIGEYKSNTDWLYKHAVTFDGMVSNVEIFDVSRFPNDSVPEEEVRWADACAVIYSICDRDSFNKAHECLDLIHRLRAPSYVPVVLLGNKKDMEQGRQVSLEDGNELASQYGCQFYEVSAADSFVDVSTAFENLIREARSLQLQRSLPRQRKLSIITVSKMFGAMFGKTSPKVVVKSKRPSFSL</sequence>
<proteinExistence type="inferred from homology"/>
<dbReference type="PROSITE" id="PS51419">
    <property type="entry name" value="RAB"/>
    <property type="match status" value="1"/>
</dbReference>
<dbReference type="GeneID" id="106457309"/>
<dbReference type="PANTHER" id="PTHR45704">
    <property type="entry name" value="RAS-LIKE FAMILY MEMBER 11"/>
    <property type="match status" value="1"/>
</dbReference>
<dbReference type="Gene3D" id="3.40.50.300">
    <property type="entry name" value="P-loop containing nucleotide triphosphate hydrolases"/>
    <property type="match status" value="1"/>
</dbReference>
<dbReference type="InterPro" id="IPR051065">
    <property type="entry name" value="Ras-related_GTPase"/>
</dbReference>
<dbReference type="EC" id="3.6.5.2" evidence="2"/>
<name>A0ABM1B0A4_LIMPO</name>
<comment type="catalytic activity">
    <reaction evidence="4">
        <text>GTP + H2O = GDP + phosphate + H(+)</text>
        <dbReference type="Rhea" id="RHEA:19669"/>
        <dbReference type="ChEBI" id="CHEBI:15377"/>
        <dbReference type="ChEBI" id="CHEBI:15378"/>
        <dbReference type="ChEBI" id="CHEBI:37565"/>
        <dbReference type="ChEBI" id="CHEBI:43474"/>
        <dbReference type="ChEBI" id="CHEBI:58189"/>
        <dbReference type="EC" id="3.6.5.2"/>
    </reaction>
</comment>
<reference evidence="6" key="1">
    <citation type="submission" date="2025-08" db="UniProtKB">
        <authorList>
            <consortium name="RefSeq"/>
        </authorList>
    </citation>
    <scope>IDENTIFICATION</scope>
    <source>
        <tissue evidence="6">Muscle</tissue>
    </source>
</reference>
<dbReference type="InterPro" id="IPR001806">
    <property type="entry name" value="Small_GTPase"/>
</dbReference>
<keyword evidence="3" id="KW-0378">Hydrolase</keyword>
<dbReference type="Proteomes" id="UP000694941">
    <property type="component" value="Unplaced"/>
</dbReference>
<dbReference type="SUPFAM" id="SSF52540">
    <property type="entry name" value="P-loop containing nucleoside triphosphate hydrolases"/>
    <property type="match status" value="1"/>
</dbReference>
<keyword evidence="5" id="KW-1185">Reference proteome</keyword>
<comment type="similarity">
    <text evidence="1">Belongs to the small GTPase superfamily. Ras family.</text>
</comment>
<dbReference type="RefSeq" id="XP_013772157.1">
    <property type="nucleotide sequence ID" value="XM_013916703.2"/>
</dbReference>
<protein>
    <recommendedName>
        <fullName evidence="2">small monomeric GTPase</fullName>
        <ecNumber evidence="2">3.6.5.2</ecNumber>
    </recommendedName>
</protein>
<dbReference type="SMART" id="SM00175">
    <property type="entry name" value="RAB"/>
    <property type="match status" value="1"/>
</dbReference>
<evidence type="ECO:0000256" key="4">
    <source>
        <dbReference type="ARBA" id="ARBA00048098"/>
    </source>
</evidence>
<evidence type="ECO:0000256" key="1">
    <source>
        <dbReference type="ARBA" id="ARBA00008344"/>
    </source>
</evidence>
<evidence type="ECO:0000313" key="6">
    <source>
        <dbReference type="RefSeq" id="XP_013772157.1"/>
    </source>
</evidence>
<dbReference type="PRINTS" id="PR00449">
    <property type="entry name" value="RASTRNSFRMNG"/>
</dbReference>
<dbReference type="Pfam" id="PF00071">
    <property type="entry name" value="Ras"/>
    <property type="match status" value="1"/>
</dbReference>
<dbReference type="PROSITE" id="PS51421">
    <property type="entry name" value="RAS"/>
    <property type="match status" value="1"/>
</dbReference>
<organism evidence="5 6">
    <name type="scientific">Limulus polyphemus</name>
    <name type="common">Atlantic horseshoe crab</name>
    <dbReference type="NCBI Taxonomy" id="6850"/>
    <lineage>
        <taxon>Eukaryota</taxon>
        <taxon>Metazoa</taxon>
        <taxon>Ecdysozoa</taxon>
        <taxon>Arthropoda</taxon>
        <taxon>Chelicerata</taxon>
        <taxon>Merostomata</taxon>
        <taxon>Xiphosura</taxon>
        <taxon>Limulidae</taxon>
        <taxon>Limulus</taxon>
    </lineage>
</organism>
<accession>A0ABM1B0A4</accession>
<dbReference type="SMART" id="SM00173">
    <property type="entry name" value="RAS"/>
    <property type="match status" value="1"/>
</dbReference>